<reference evidence="1 2" key="1">
    <citation type="journal article" date="2010" name="Stand. Genomic Sci.">
        <title>Complete genome sequence of Arcobacter nitrofigilis type strain (CI).</title>
        <authorList>
            <person name="Pati A."/>
            <person name="Gronow S."/>
            <person name="Lapidus A."/>
            <person name="Copeland A."/>
            <person name="Glavina Del Rio T."/>
            <person name="Nolan M."/>
            <person name="Lucas S."/>
            <person name="Tice H."/>
            <person name="Cheng J.F."/>
            <person name="Han C."/>
            <person name="Chertkov O."/>
            <person name="Bruce D."/>
            <person name="Tapia R."/>
            <person name="Goodwin L."/>
            <person name="Pitluck S."/>
            <person name="Liolios K."/>
            <person name="Ivanova N."/>
            <person name="Mavromatis K."/>
            <person name="Chen A."/>
            <person name="Palaniappan K."/>
            <person name="Land M."/>
            <person name="Hauser L."/>
            <person name="Chang Y.J."/>
            <person name="Jeffries C.D."/>
            <person name="Detter J.C."/>
            <person name="Rohde M."/>
            <person name="Goker M."/>
            <person name="Bristow J."/>
            <person name="Eisen J.A."/>
            <person name="Markowitz V."/>
            <person name="Hugenholtz P."/>
            <person name="Klenk H.P."/>
            <person name="Kyrpides N.C."/>
        </authorList>
    </citation>
    <scope>NUCLEOTIDE SEQUENCE [LARGE SCALE GENOMIC DNA]</scope>
    <source>
        <strain evidence="2">ATCC 33309 / DSM 7299 / CCUG 15893 / LMG 7604 / NCTC 12251 / CI</strain>
    </source>
</reference>
<name>D5V558_ARCNC</name>
<keyword evidence="2" id="KW-1185">Reference proteome</keyword>
<accession>D5V558</accession>
<dbReference type="RefSeq" id="WP_013135138.1">
    <property type="nucleotide sequence ID" value="NC_014166.1"/>
</dbReference>
<dbReference type="HOGENOM" id="CLU_1840974_0_0_7"/>
<dbReference type="Proteomes" id="UP000000939">
    <property type="component" value="Chromosome"/>
</dbReference>
<protein>
    <submittedName>
        <fullName evidence="1">Uncharacterized protein</fullName>
    </submittedName>
</protein>
<evidence type="ECO:0000313" key="2">
    <source>
        <dbReference type="Proteomes" id="UP000000939"/>
    </source>
</evidence>
<dbReference type="OrthoDB" id="15556at2"/>
<dbReference type="STRING" id="572480.Arnit_1335"/>
<dbReference type="KEGG" id="ant:Arnit_1335"/>
<dbReference type="EMBL" id="CP001999">
    <property type="protein sequence ID" value="ADG92993.1"/>
    <property type="molecule type" value="Genomic_DNA"/>
</dbReference>
<evidence type="ECO:0000313" key="1">
    <source>
        <dbReference type="EMBL" id="ADG92993.1"/>
    </source>
</evidence>
<dbReference type="AlphaFoldDB" id="D5V558"/>
<organism evidence="1 2">
    <name type="scientific">Arcobacter nitrofigilis (strain ATCC 33309 / DSM 7299 / CCUG 15893 / LMG 7604 / NCTC 12251 / CI)</name>
    <name type="common">Campylobacter nitrofigilis</name>
    <dbReference type="NCBI Taxonomy" id="572480"/>
    <lineage>
        <taxon>Bacteria</taxon>
        <taxon>Pseudomonadati</taxon>
        <taxon>Campylobacterota</taxon>
        <taxon>Epsilonproteobacteria</taxon>
        <taxon>Campylobacterales</taxon>
        <taxon>Arcobacteraceae</taxon>
        <taxon>Arcobacter</taxon>
    </lineage>
</organism>
<gene>
    <name evidence="1" type="ordered locus">Arnit_1335</name>
</gene>
<sequence length="139" mass="16856" precursor="true">MKKIFLSLLIITSLVKAENLYSKLHEEIFQRLFSNKKEILIYNIGNPEYSFKNIKYTKELYKSDLIYINEYYRLKIINDKPILASSLIQLNYYKNAIGVFYIEKQKAKIFLVRDRLIEHNIVITDYLEQYIIYEKIYTF</sequence>
<proteinExistence type="predicted"/>